<evidence type="ECO:0000256" key="6">
    <source>
        <dbReference type="SAM" id="MobiDB-lite"/>
    </source>
</evidence>
<gene>
    <name evidence="8" type="ORF">UA08_08157</name>
</gene>
<name>A0A225A7S6_TALAT</name>
<evidence type="ECO:0000259" key="7">
    <source>
        <dbReference type="SMART" id="SM00460"/>
    </source>
</evidence>
<evidence type="ECO:0000256" key="5">
    <source>
        <dbReference type="ARBA" id="ARBA00071953"/>
    </source>
</evidence>
<feature type="region of interest" description="Disordered" evidence="6">
    <location>
        <begin position="1"/>
        <end position="21"/>
    </location>
</feature>
<dbReference type="PANTHER" id="PTHR12143:SF19">
    <property type="entry name" value="PEPTIDE-N(4)-(N-ACETYL-BETA-GLUCOSAMINYL)ASPARAGINE AMIDASE"/>
    <property type="match status" value="1"/>
</dbReference>
<feature type="compositionally biased region" description="Polar residues" evidence="6">
    <location>
        <begin position="1"/>
        <end position="16"/>
    </location>
</feature>
<dbReference type="InterPro" id="IPR002931">
    <property type="entry name" value="Transglutaminase-like"/>
</dbReference>
<dbReference type="SUPFAM" id="SSF54001">
    <property type="entry name" value="Cysteine proteinases"/>
    <property type="match status" value="1"/>
</dbReference>
<reference evidence="8 9" key="1">
    <citation type="submission" date="2015-06" db="EMBL/GenBank/DDBJ databases">
        <title>Talaromyces atroroseus IBT 11181 draft genome.</title>
        <authorList>
            <person name="Rasmussen K.B."/>
            <person name="Rasmussen S."/>
            <person name="Petersen B."/>
            <person name="Sicheritz-Ponten T."/>
            <person name="Mortensen U.H."/>
            <person name="Thrane U."/>
        </authorList>
    </citation>
    <scope>NUCLEOTIDE SEQUENCE [LARGE SCALE GENOMIC DNA]</scope>
    <source>
        <strain evidence="8 9">IBT 11181</strain>
    </source>
</reference>
<dbReference type="InterPro" id="IPR038765">
    <property type="entry name" value="Papain-like_cys_pep_sf"/>
</dbReference>
<dbReference type="RefSeq" id="XP_020116723.1">
    <property type="nucleotide sequence ID" value="XM_020263050.1"/>
</dbReference>
<keyword evidence="2" id="KW-0479">Metal-binding</keyword>
<dbReference type="GO" id="GO:0005634">
    <property type="term" value="C:nucleus"/>
    <property type="evidence" value="ECO:0007669"/>
    <property type="project" value="TreeGrafter"/>
</dbReference>
<dbReference type="GO" id="GO:0036503">
    <property type="term" value="P:ERAD pathway"/>
    <property type="evidence" value="ECO:0007669"/>
    <property type="project" value="UniProtKB-ARBA"/>
</dbReference>
<protein>
    <recommendedName>
        <fullName evidence="5">Protein PNG1</fullName>
    </recommendedName>
    <alternativeName>
        <fullName evidence="4">Protein png1</fullName>
    </alternativeName>
</protein>
<feature type="region of interest" description="Disordered" evidence="6">
    <location>
        <begin position="33"/>
        <end position="79"/>
    </location>
</feature>
<accession>A0A225A7S6</accession>
<dbReference type="GeneID" id="31007913"/>
<dbReference type="STRING" id="1441469.A0A225A7S6"/>
<dbReference type="EMBL" id="LFMY01000014">
    <property type="protein sequence ID" value="OKL56602.1"/>
    <property type="molecule type" value="Genomic_DNA"/>
</dbReference>
<feature type="domain" description="Transglutaminase-like" evidence="7">
    <location>
        <begin position="224"/>
        <end position="279"/>
    </location>
</feature>
<dbReference type="Gene3D" id="2.20.25.10">
    <property type="match status" value="1"/>
</dbReference>
<feature type="compositionally biased region" description="Polar residues" evidence="6">
    <location>
        <begin position="65"/>
        <end position="74"/>
    </location>
</feature>
<dbReference type="GO" id="GO:0046872">
    <property type="term" value="F:metal ion binding"/>
    <property type="evidence" value="ECO:0007669"/>
    <property type="project" value="UniProtKB-KW"/>
</dbReference>
<evidence type="ECO:0000256" key="2">
    <source>
        <dbReference type="ARBA" id="ARBA00022723"/>
    </source>
</evidence>
<dbReference type="SMART" id="SM00460">
    <property type="entry name" value="TGc"/>
    <property type="match status" value="1"/>
</dbReference>
<feature type="compositionally biased region" description="Low complexity" evidence="6">
    <location>
        <begin position="51"/>
        <end position="64"/>
    </location>
</feature>
<evidence type="ECO:0000313" key="8">
    <source>
        <dbReference type="EMBL" id="OKL56602.1"/>
    </source>
</evidence>
<evidence type="ECO:0000256" key="3">
    <source>
        <dbReference type="ARBA" id="ARBA00022833"/>
    </source>
</evidence>
<evidence type="ECO:0000313" key="9">
    <source>
        <dbReference type="Proteomes" id="UP000214365"/>
    </source>
</evidence>
<feature type="compositionally biased region" description="Basic and acidic residues" evidence="6">
    <location>
        <begin position="414"/>
        <end position="432"/>
    </location>
</feature>
<dbReference type="Pfam" id="PF01841">
    <property type="entry name" value="Transglut_core"/>
    <property type="match status" value="1"/>
</dbReference>
<feature type="region of interest" description="Disordered" evidence="6">
    <location>
        <begin position="384"/>
        <end position="432"/>
    </location>
</feature>
<dbReference type="GO" id="GO:0000224">
    <property type="term" value="F:peptide-N4-(N-acetyl-beta-glucosaminyl)asparagine amidase activity"/>
    <property type="evidence" value="ECO:0007669"/>
    <property type="project" value="TreeGrafter"/>
</dbReference>
<comment type="similarity">
    <text evidence="1">Belongs to the transglutaminase-like superfamily. PNGase family.</text>
</comment>
<dbReference type="PANTHER" id="PTHR12143">
    <property type="entry name" value="PEPTIDE N-GLYCANASE PNGASE -RELATED"/>
    <property type="match status" value="1"/>
</dbReference>
<dbReference type="OrthoDB" id="409136at2759"/>
<comment type="caution">
    <text evidence="8">The sequence shown here is derived from an EMBL/GenBank/DDBJ whole genome shotgun (WGS) entry which is preliminary data.</text>
</comment>
<organism evidence="8 9">
    <name type="scientific">Talaromyces atroroseus</name>
    <dbReference type="NCBI Taxonomy" id="1441469"/>
    <lineage>
        <taxon>Eukaryota</taxon>
        <taxon>Fungi</taxon>
        <taxon>Dikarya</taxon>
        <taxon>Ascomycota</taxon>
        <taxon>Pezizomycotina</taxon>
        <taxon>Eurotiomycetes</taxon>
        <taxon>Eurotiomycetidae</taxon>
        <taxon>Eurotiales</taxon>
        <taxon>Trichocomaceae</taxon>
        <taxon>Talaromyces</taxon>
        <taxon>Talaromyces sect. Trachyspermi</taxon>
    </lineage>
</organism>
<sequence length="432" mass="50155">MANRSSQRSSGSTKTMGNFDATELSKEFENLMRSKKFNDFQQQSRSKSRTASPAPSESPLSPASTQSPKSSTNRRLPIMPQRPQDTASIKFCNLLHVLSVTPKKYENPGLLDEALTVIPLDRLYAEADDEHQIHQARSASVGKKPQWGYQDFVIQSLLRWFKNSFFTWVNNPQCSKCSMPTIAHGMVPPTPDETARGATRVEGYKCSACGALERFPRYSDVWQLLQTRCGRVGEWANCFTMLCRALGSRVRWVWNSEDYVWTEVYSEHQRRWVHADACEGVWDQPRLYTEGWNRKLSYCIAFSIDGATDVTRRYVRNLMKHGAQRNRVTENVLLFAIYEIRRMRREKLSEQDHRRLRKEDEREEREMRMFTTRALAAEITSLFPGSRQTARDTDHKTPLTQDEDAAQWISGRQQNEHENQGPDSRRDRDNRR</sequence>
<keyword evidence="9" id="KW-1185">Reference proteome</keyword>
<proteinExistence type="inferred from homology"/>
<evidence type="ECO:0000256" key="4">
    <source>
        <dbReference type="ARBA" id="ARBA00071430"/>
    </source>
</evidence>
<dbReference type="InterPro" id="IPR050883">
    <property type="entry name" value="PNGase"/>
</dbReference>
<dbReference type="FunFam" id="3.10.620.30:FF:000004">
    <property type="entry name" value="Peptidase (PNG1)"/>
    <property type="match status" value="1"/>
</dbReference>
<dbReference type="Gene3D" id="3.10.620.30">
    <property type="match status" value="1"/>
</dbReference>
<dbReference type="Proteomes" id="UP000214365">
    <property type="component" value="Unassembled WGS sequence"/>
</dbReference>
<dbReference type="FunFam" id="2.20.25.10:FF:000011">
    <property type="entry name" value="peptide-N(4)-(N-acetyl-beta- glucosaminyl)asparagine amidase"/>
    <property type="match status" value="1"/>
</dbReference>
<evidence type="ECO:0000256" key="1">
    <source>
        <dbReference type="ARBA" id="ARBA00009390"/>
    </source>
</evidence>
<dbReference type="GO" id="GO:0005829">
    <property type="term" value="C:cytosol"/>
    <property type="evidence" value="ECO:0007669"/>
    <property type="project" value="TreeGrafter"/>
</dbReference>
<dbReference type="GO" id="GO:0006516">
    <property type="term" value="P:glycoprotein catabolic process"/>
    <property type="evidence" value="ECO:0007669"/>
    <property type="project" value="TreeGrafter"/>
</dbReference>
<keyword evidence="3" id="KW-0862">Zinc</keyword>
<dbReference type="AlphaFoldDB" id="A0A225A7S6"/>